<dbReference type="EMBL" id="VSRR010020604">
    <property type="protein sequence ID" value="MPC63278.1"/>
    <property type="molecule type" value="Genomic_DNA"/>
</dbReference>
<keyword evidence="3" id="KW-1185">Reference proteome</keyword>
<sequence>MEEWVGLQGARNRPCLVIEWEPCMGVYNGGRGYGGAAGLLPYQGWTKIAGDFSLVSLCGGWEKMEMPSCWEDKEEEDKEAEEEEEEEEEKKYKKGKRRRE</sequence>
<evidence type="ECO:0000313" key="2">
    <source>
        <dbReference type="EMBL" id="MPC63278.1"/>
    </source>
</evidence>
<dbReference type="AlphaFoldDB" id="A0A5B7H276"/>
<comment type="caution">
    <text evidence="2">The sequence shown here is derived from an EMBL/GenBank/DDBJ whole genome shotgun (WGS) entry which is preliminary data.</text>
</comment>
<organism evidence="2 3">
    <name type="scientific">Portunus trituberculatus</name>
    <name type="common">Swimming crab</name>
    <name type="synonym">Neptunus trituberculatus</name>
    <dbReference type="NCBI Taxonomy" id="210409"/>
    <lineage>
        <taxon>Eukaryota</taxon>
        <taxon>Metazoa</taxon>
        <taxon>Ecdysozoa</taxon>
        <taxon>Arthropoda</taxon>
        <taxon>Crustacea</taxon>
        <taxon>Multicrustacea</taxon>
        <taxon>Malacostraca</taxon>
        <taxon>Eumalacostraca</taxon>
        <taxon>Eucarida</taxon>
        <taxon>Decapoda</taxon>
        <taxon>Pleocyemata</taxon>
        <taxon>Brachyura</taxon>
        <taxon>Eubrachyura</taxon>
        <taxon>Portunoidea</taxon>
        <taxon>Portunidae</taxon>
        <taxon>Portuninae</taxon>
        <taxon>Portunus</taxon>
    </lineage>
</organism>
<feature type="compositionally biased region" description="Acidic residues" evidence="1">
    <location>
        <begin position="72"/>
        <end position="88"/>
    </location>
</feature>
<proteinExistence type="predicted"/>
<evidence type="ECO:0000313" key="3">
    <source>
        <dbReference type="Proteomes" id="UP000324222"/>
    </source>
</evidence>
<dbReference type="Proteomes" id="UP000324222">
    <property type="component" value="Unassembled WGS sequence"/>
</dbReference>
<accession>A0A5B7H276</accession>
<feature type="region of interest" description="Disordered" evidence="1">
    <location>
        <begin position="69"/>
        <end position="100"/>
    </location>
</feature>
<name>A0A5B7H276_PORTR</name>
<reference evidence="2 3" key="1">
    <citation type="submission" date="2019-05" db="EMBL/GenBank/DDBJ databases">
        <title>Another draft genome of Portunus trituberculatus and its Hox gene families provides insights of decapod evolution.</title>
        <authorList>
            <person name="Jeong J.-H."/>
            <person name="Song I."/>
            <person name="Kim S."/>
            <person name="Choi T."/>
            <person name="Kim D."/>
            <person name="Ryu S."/>
            <person name="Kim W."/>
        </authorList>
    </citation>
    <scope>NUCLEOTIDE SEQUENCE [LARGE SCALE GENOMIC DNA]</scope>
    <source>
        <tissue evidence="2">Muscle</tissue>
    </source>
</reference>
<evidence type="ECO:0000256" key="1">
    <source>
        <dbReference type="SAM" id="MobiDB-lite"/>
    </source>
</evidence>
<protein>
    <submittedName>
        <fullName evidence="2">Uncharacterized protein</fullName>
    </submittedName>
</protein>
<gene>
    <name evidence="2" type="ORF">E2C01_057374</name>
</gene>